<evidence type="ECO:0000313" key="3">
    <source>
        <dbReference type="Proteomes" id="UP000488299"/>
    </source>
</evidence>
<dbReference type="GO" id="GO:0015031">
    <property type="term" value="P:protein transport"/>
    <property type="evidence" value="ECO:0007669"/>
    <property type="project" value="InterPro"/>
</dbReference>
<dbReference type="SUPFAM" id="SSF109998">
    <property type="entry name" value="Triger factor/SurA peptide-binding domain-like"/>
    <property type="match status" value="1"/>
</dbReference>
<dbReference type="PANTHER" id="PTHR30560:SF3">
    <property type="entry name" value="TRIGGER FACTOR-LIKE PROTEIN TIG, CHLOROPLASTIC"/>
    <property type="match status" value="1"/>
</dbReference>
<dbReference type="GO" id="GO:0003755">
    <property type="term" value="F:peptidyl-prolyl cis-trans isomerase activity"/>
    <property type="evidence" value="ECO:0007669"/>
    <property type="project" value="UniProtKB-EC"/>
</dbReference>
<reference evidence="2 3" key="1">
    <citation type="submission" date="2019-10" db="EMBL/GenBank/DDBJ databases">
        <title>Rudanella paleaurantiibacter sp. nov., isolated from sludge.</title>
        <authorList>
            <person name="Xu S.Q."/>
        </authorList>
    </citation>
    <scope>NUCLEOTIDE SEQUENCE [LARGE SCALE GENOMIC DNA]</scope>
    <source>
        <strain evidence="2 3">HX-22-17</strain>
    </source>
</reference>
<dbReference type="GO" id="GO:0043335">
    <property type="term" value="P:protein unfolding"/>
    <property type="evidence" value="ECO:0007669"/>
    <property type="project" value="TreeGrafter"/>
</dbReference>
<evidence type="ECO:0000313" key="2">
    <source>
        <dbReference type="EMBL" id="KAB7730325.1"/>
    </source>
</evidence>
<dbReference type="EMBL" id="WELI01000005">
    <property type="protein sequence ID" value="KAB7730325.1"/>
    <property type="molecule type" value="Genomic_DNA"/>
</dbReference>
<dbReference type="InterPro" id="IPR036611">
    <property type="entry name" value="Trigger_fac_ribosome-bd_sf"/>
</dbReference>
<sequence length="454" mass="51809">MDIALDKASETNASLRITLTPDDYKPEVDKKLKQYSKTVALKGFRPGHVPPALIKKMYGKGILVEEINSILGKTVSNYIRENKLQVVGDPVPNREQADAIDWDTQEQFEFSYELGLASDFDVHFDQLPALTQYQIEVTDKEINETIENLQKQFHTHEHADEVADGDTIYGELKQVNAPEGAEAGFASKTAFPTNKMAEEAKADFIGKKKGEVVTFTIETVFPNEKDRANATGVKKEEAADLTGEFTFEIEDVTRHQPAEINQELFDKTFGIGQVESEEQFRTKIAEVISKNYERESSTLLRYDIERELLNNIPILLPEEFLKNWLIESNEGKVSREQVDAEFEEFAKSVKLQLIKNKIAETADVKVEFEEIMEVTRQMVREQFGFTNTDDEEMNKTIDKIARNYLMDEKNNGQNYTSLFNRVFDDKVIEYAKTQVTVESKPASFDEFKAVAEGR</sequence>
<dbReference type="AlphaFoldDB" id="A0A7J5TZ25"/>
<dbReference type="RefSeq" id="WP_019990837.1">
    <property type="nucleotide sequence ID" value="NZ_WELI01000005.1"/>
</dbReference>
<dbReference type="GO" id="GO:0051083">
    <property type="term" value="P:'de novo' cotranslational protein folding"/>
    <property type="evidence" value="ECO:0007669"/>
    <property type="project" value="TreeGrafter"/>
</dbReference>
<dbReference type="Gene3D" id="1.10.3120.10">
    <property type="entry name" value="Trigger factor, C-terminal domain"/>
    <property type="match status" value="1"/>
</dbReference>
<dbReference type="EC" id="5.2.1.8" evidence="2"/>
<dbReference type="NCBIfam" id="TIGR00115">
    <property type="entry name" value="tig"/>
    <property type="match status" value="1"/>
</dbReference>
<organism evidence="2 3">
    <name type="scientific">Rudanella paleaurantiibacter</name>
    <dbReference type="NCBI Taxonomy" id="2614655"/>
    <lineage>
        <taxon>Bacteria</taxon>
        <taxon>Pseudomonadati</taxon>
        <taxon>Bacteroidota</taxon>
        <taxon>Cytophagia</taxon>
        <taxon>Cytophagales</taxon>
        <taxon>Cytophagaceae</taxon>
        <taxon>Rudanella</taxon>
    </lineage>
</organism>
<keyword evidence="3" id="KW-1185">Reference proteome</keyword>
<dbReference type="PIRSF" id="PIRSF003095">
    <property type="entry name" value="Trigger_factor"/>
    <property type="match status" value="1"/>
</dbReference>
<dbReference type="InterPro" id="IPR027304">
    <property type="entry name" value="Trigger_fact/SurA_dom_sf"/>
</dbReference>
<keyword evidence="2" id="KW-0413">Isomerase</keyword>
<name>A0A7J5TZ25_9BACT</name>
<dbReference type="InterPro" id="IPR037041">
    <property type="entry name" value="Trigger_fac_C_sf"/>
</dbReference>
<dbReference type="PANTHER" id="PTHR30560">
    <property type="entry name" value="TRIGGER FACTOR CHAPERONE AND PEPTIDYL-PROLYL CIS/TRANS ISOMERASE"/>
    <property type="match status" value="1"/>
</dbReference>
<comment type="caution">
    <text evidence="2">The sequence shown here is derived from an EMBL/GenBank/DDBJ whole genome shotgun (WGS) entry which is preliminary data.</text>
</comment>
<proteinExistence type="predicted"/>
<dbReference type="GO" id="GO:0043022">
    <property type="term" value="F:ribosome binding"/>
    <property type="evidence" value="ECO:0007669"/>
    <property type="project" value="TreeGrafter"/>
</dbReference>
<dbReference type="Gene3D" id="3.30.70.1050">
    <property type="entry name" value="Trigger factor ribosome-binding domain"/>
    <property type="match status" value="1"/>
</dbReference>
<gene>
    <name evidence="2" type="primary">tig</name>
    <name evidence="2" type="ORF">F5984_14275</name>
</gene>
<dbReference type="GO" id="GO:0044183">
    <property type="term" value="F:protein folding chaperone"/>
    <property type="evidence" value="ECO:0007669"/>
    <property type="project" value="TreeGrafter"/>
</dbReference>
<protein>
    <submittedName>
        <fullName evidence="2">Trigger factor</fullName>
        <ecNumber evidence="2">5.2.1.8</ecNumber>
    </submittedName>
</protein>
<dbReference type="InterPro" id="IPR008881">
    <property type="entry name" value="Trigger_fac_ribosome-bd_bac"/>
</dbReference>
<dbReference type="InterPro" id="IPR005215">
    <property type="entry name" value="Trig_fac"/>
</dbReference>
<dbReference type="Proteomes" id="UP000488299">
    <property type="component" value="Unassembled WGS sequence"/>
</dbReference>
<evidence type="ECO:0000259" key="1">
    <source>
        <dbReference type="Pfam" id="PF05697"/>
    </source>
</evidence>
<dbReference type="SUPFAM" id="SSF102735">
    <property type="entry name" value="Trigger factor ribosome-binding domain"/>
    <property type="match status" value="1"/>
</dbReference>
<accession>A0A7J5TZ25</accession>
<dbReference type="Pfam" id="PF05697">
    <property type="entry name" value="Trigger_N"/>
    <property type="match status" value="1"/>
</dbReference>
<feature type="domain" description="Trigger factor ribosome-binding bacterial" evidence="1">
    <location>
        <begin position="1"/>
        <end position="149"/>
    </location>
</feature>